<keyword evidence="16" id="KW-1185">Reference proteome</keyword>
<dbReference type="PROSITE" id="PS50297">
    <property type="entry name" value="ANK_REP_REGION"/>
    <property type="match status" value="14"/>
</dbReference>
<keyword evidence="7" id="KW-0638">Presynaptic neurotoxin</keyword>
<feature type="repeat" description="ANK" evidence="10">
    <location>
        <begin position="1007"/>
        <end position="1039"/>
    </location>
</feature>
<evidence type="ECO:0000256" key="11">
    <source>
        <dbReference type="SAM" id="MobiDB-lite"/>
    </source>
</evidence>
<dbReference type="InterPro" id="IPR056884">
    <property type="entry name" value="NPHP3-like_N"/>
</dbReference>
<feature type="repeat" description="ANK" evidence="10">
    <location>
        <begin position="974"/>
        <end position="1006"/>
    </location>
</feature>
<keyword evidence="6" id="KW-0677">Repeat</keyword>
<evidence type="ECO:0000256" key="9">
    <source>
        <dbReference type="ARBA" id="ARBA00023298"/>
    </source>
</evidence>
<gene>
    <name evidence="15" type="ORF">X975_04310</name>
</gene>
<dbReference type="Pfam" id="PF12796">
    <property type="entry name" value="Ank_2"/>
    <property type="match status" value="4"/>
</dbReference>
<keyword evidence="5" id="KW-0528">Neurotoxin</keyword>
<feature type="domain" description="Nephrocystin 3-like N-terminal" evidence="12">
    <location>
        <begin position="28"/>
        <end position="184"/>
    </location>
</feature>
<feature type="repeat" description="ANK" evidence="10">
    <location>
        <begin position="572"/>
        <end position="604"/>
    </location>
</feature>
<dbReference type="EMBL" id="KK113155">
    <property type="protein sequence ID" value="KFM59482.1"/>
    <property type="molecule type" value="Genomic_DNA"/>
</dbReference>
<evidence type="ECO:0000313" key="16">
    <source>
        <dbReference type="Proteomes" id="UP000054359"/>
    </source>
</evidence>
<dbReference type="InterPro" id="IPR058018">
    <property type="entry name" value="AAA_lid_TANC1/2"/>
</dbReference>
<name>A0A087T2Z3_STEMI</name>
<evidence type="ECO:0000256" key="6">
    <source>
        <dbReference type="ARBA" id="ARBA00022737"/>
    </source>
</evidence>
<organism evidence="15 16">
    <name type="scientific">Stegodyphus mimosarum</name>
    <name type="common">African social velvet spider</name>
    <dbReference type="NCBI Taxonomy" id="407821"/>
    <lineage>
        <taxon>Eukaryota</taxon>
        <taxon>Metazoa</taxon>
        <taxon>Ecdysozoa</taxon>
        <taxon>Arthropoda</taxon>
        <taxon>Chelicerata</taxon>
        <taxon>Arachnida</taxon>
        <taxon>Araneae</taxon>
        <taxon>Araneomorphae</taxon>
        <taxon>Entelegynae</taxon>
        <taxon>Eresoidea</taxon>
        <taxon>Eresidae</taxon>
        <taxon>Stegodyphus</taxon>
    </lineage>
</organism>
<dbReference type="PROSITE" id="PS50088">
    <property type="entry name" value="ANK_REPEAT"/>
    <property type="match status" value="16"/>
</dbReference>
<protein>
    <submittedName>
        <fullName evidence="15">Ankyrin repeat domain-containing protein 50</fullName>
    </submittedName>
</protein>
<feature type="repeat" description="ANK" evidence="10">
    <location>
        <begin position="908"/>
        <end position="940"/>
    </location>
</feature>
<dbReference type="Gene3D" id="1.25.40.20">
    <property type="entry name" value="Ankyrin repeat-containing domain"/>
    <property type="match status" value="6"/>
</dbReference>
<feature type="repeat" description="ANK" evidence="10">
    <location>
        <begin position="775"/>
        <end position="807"/>
    </location>
</feature>
<feature type="compositionally biased region" description="Polar residues" evidence="11">
    <location>
        <begin position="1225"/>
        <end position="1238"/>
    </location>
</feature>
<sequence>MTQSLLHGKRFFCREWAFAKISHCLESRSSSKTCGTLVTGGPGSGKTALCCELVWPTNIHSKQSTLSKRLLAYHFCQAHDINSLSLASFINNLISQLTASPLLSGYSDRIKSPEVEAALQLAECERNPDEAFKKGVLFPLLEIDPPSQPCFILVDSVDQSILGAVGDKNGGVSRSIAELLSNYHHLFPRWLLLICSSRKQSKTVTRMFTGFRKISLDDLRKSHVVRDVQQYILCRLDQEEALRQHLSRETAEMLNQLHIKSNGCFMYLEKVLDGVGENFIMLREIREIPGTLNGLYLWLCQRLFVRKQFNKVLSILNVILASRKPLTEEVLYQCVWTRNTNLTWEDYQKRLRLLSKVLIEGKGGTKILFHHSFAEWLLDVKHCTQKYLCNAKEGHGMIAMRYTVASPHLSSEEIIDFALHLSKIPLTSSLQSHHITLWLIHCNLPLADCLMKTSMPKDPQTVKLLVSAGAKLPTGDTVKDSSPKVPDDPLEALLSVGSDINQVDSNQRTLLHRASHEGIDNLVLRLIEKGANLEAIDKNGQSPINLAARQGHALIVELLLTAGADPDHADNDGWTPLRSSAWAGHTEVVNVLLEHGAQVDLADADHRTALRAAAWGGHEEIVSRLLAHGACVNKVDNEGRTALIAAAYMGHTEIVQQLLDHDAEINHEDSDGRTALSVAALCVPASEGHARVVSLLLERGTEVDHRDKDGMTPLLVAAFEGHSEVCELLLENEADVDHTDNNGRTPLVAAASMGHPSVVRLLLFWGAAVDTIDAEGRTVLSIAAAQGDPDTVRQLLDRGLDEMHRDNGGWTPLHYAAFEGHTEACELLLEAGAKITEVDNDGRIPLILAAQEGHTNLVEKLLEHTPSMVDCRAHDGKTALRIATLEGQKETVQLLINHGADLNYKDADGRSTLYLLALENRTELAEFLLARGADVEARDLEGRTALHVSAWQGHTDMVELLLNHGADVNAVDNDYRTALQSAAWQGHVSVVRLLVERSAIVDHVCNQGATALCIAAQEGHLEVVKVLLEYGADPSHADQFGRNPIRVASKGGHNHVIRLLEEYVAHLQEVGNANNFSGSVSTTSLTSASTAETKPCSAILCQPGVVAPSPVESPESTVDKRRSFISNQSSSKSSSNLTNSTSKSTSKGHSQPQQQGHQQISQESNSNSQSSRAIHNGKAGGSTMTFTQQLQQCTRNRNRISRLLSPLSEPHSPVPSPPQSPLSDIQGQRLSPVPVTSPQGGGVTGGPFAPYSTHVPIVIPPIVHESTNNSKQSHLPRRISGSSGPVDSSHPIPRPTEPRVRRNGIVTNPNYKGNNIISAPPMKNSPVKQSTSITVNNHSGQIKNKHISQYEESLKANALPFKKETHL</sequence>
<evidence type="ECO:0000256" key="1">
    <source>
        <dbReference type="ARBA" id="ARBA00004175"/>
    </source>
</evidence>
<dbReference type="SUPFAM" id="SSF48403">
    <property type="entry name" value="Ankyrin repeat"/>
    <property type="match status" value="2"/>
</dbReference>
<feature type="repeat" description="ANK" evidence="10">
    <location>
        <begin position="875"/>
        <end position="907"/>
    </location>
</feature>
<dbReference type="PRINTS" id="PR01415">
    <property type="entry name" value="ANKYRIN"/>
</dbReference>
<dbReference type="Pfam" id="PF24883">
    <property type="entry name" value="NPHP3_N"/>
    <property type="match status" value="1"/>
</dbReference>
<evidence type="ECO:0000259" key="14">
    <source>
        <dbReference type="Pfam" id="PF25521"/>
    </source>
</evidence>
<evidence type="ECO:0000313" key="15">
    <source>
        <dbReference type="EMBL" id="KFM59482.1"/>
    </source>
</evidence>
<feature type="region of interest" description="Disordered" evidence="11">
    <location>
        <begin position="1107"/>
        <end position="1182"/>
    </location>
</feature>
<dbReference type="Pfam" id="PF13637">
    <property type="entry name" value="Ank_4"/>
    <property type="match status" value="2"/>
</dbReference>
<dbReference type="PANTHER" id="PTHR24184:SF11">
    <property type="entry name" value="ANKYRIN REPEAT AND SOCS BOX CONTAINING 3"/>
    <property type="match status" value="1"/>
</dbReference>
<feature type="region of interest" description="Disordered" evidence="11">
    <location>
        <begin position="1266"/>
        <end position="1330"/>
    </location>
</feature>
<dbReference type="InterPro" id="IPR036770">
    <property type="entry name" value="Ankyrin_rpt-contain_sf"/>
</dbReference>
<keyword evidence="3" id="KW-1052">Target cell membrane</keyword>
<feature type="region of interest" description="Disordered" evidence="11">
    <location>
        <begin position="1205"/>
        <end position="1248"/>
    </location>
</feature>
<proteinExistence type="predicted"/>
<feature type="repeat" description="ANK" evidence="10">
    <location>
        <begin position="709"/>
        <end position="741"/>
    </location>
</feature>
<dbReference type="SMART" id="SM00248">
    <property type="entry name" value="ANK"/>
    <property type="match status" value="18"/>
</dbReference>
<evidence type="ECO:0000256" key="7">
    <source>
        <dbReference type="ARBA" id="ARBA00023028"/>
    </source>
</evidence>
<keyword evidence="7" id="KW-0800">Toxin</keyword>
<feature type="compositionally biased region" description="Polar residues" evidence="11">
    <location>
        <begin position="1305"/>
        <end position="1317"/>
    </location>
</feature>
<feature type="repeat" description="ANK" evidence="10">
    <location>
        <begin position="539"/>
        <end position="571"/>
    </location>
</feature>
<keyword evidence="9" id="KW-0472">Membrane</keyword>
<dbReference type="OMA" id="CKIMVPS"/>
<accession>A0A087T2Z3</accession>
<feature type="repeat" description="ANK" evidence="10">
    <location>
        <begin position="841"/>
        <end position="864"/>
    </location>
</feature>
<feature type="domain" description="TANC1/2-like winged helix" evidence="14">
    <location>
        <begin position="302"/>
        <end position="434"/>
    </location>
</feature>
<feature type="repeat" description="ANK" evidence="10">
    <location>
        <begin position="605"/>
        <end position="637"/>
    </location>
</feature>
<reference evidence="15 16" key="1">
    <citation type="submission" date="2013-11" db="EMBL/GenBank/DDBJ databases">
        <title>Genome sequencing of Stegodyphus mimosarum.</title>
        <authorList>
            <person name="Bechsgaard J."/>
        </authorList>
    </citation>
    <scope>NUCLEOTIDE SEQUENCE [LARGE SCALE GENOMIC DNA]</scope>
</reference>
<dbReference type="InterPro" id="IPR058056">
    <property type="entry name" value="WH_TANC1/2"/>
</dbReference>
<feature type="repeat" description="ANK" evidence="10">
    <location>
        <begin position="638"/>
        <end position="670"/>
    </location>
</feature>
<keyword evidence="9" id="KW-1053">Target membrane</keyword>
<dbReference type="InterPro" id="IPR027417">
    <property type="entry name" value="P-loop_NTPase"/>
</dbReference>
<dbReference type="SUPFAM" id="SSF52540">
    <property type="entry name" value="P-loop containing nucleoside triphosphate hydrolases"/>
    <property type="match status" value="1"/>
</dbReference>
<feature type="non-terminal residue" evidence="15">
    <location>
        <position position="1367"/>
    </location>
</feature>
<dbReference type="GO" id="GO:0044231">
    <property type="term" value="C:host cell presynaptic membrane"/>
    <property type="evidence" value="ECO:0007669"/>
    <property type="project" value="UniProtKB-KW"/>
</dbReference>
<keyword evidence="2" id="KW-0268">Exocytosis</keyword>
<feature type="compositionally biased region" description="Low complexity" evidence="11">
    <location>
        <begin position="1126"/>
        <end position="1171"/>
    </location>
</feature>
<evidence type="ECO:0000259" key="12">
    <source>
        <dbReference type="Pfam" id="PF24883"/>
    </source>
</evidence>
<dbReference type="OrthoDB" id="427518at2759"/>
<evidence type="ECO:0000259" key="13">
    <source>
        <dbReference type="Pfam" id="PF25520"/>
    </source>
</evidence>
<dbReference type="Pfam" id="PF25521">
    <property type="entry name" value="WHD_TANC1"/>
    <property type="match status" value="1"/>
</dbReference>
<comment type="subcellular location">
    <subcellularLocation>
        <location evidence="1">Target cell membrane</location>
    </subcellularLocation>
</comment>
<evidence type="ECO:0000256" key="4">
    <source>
        <dbReference type="ARBA" id="ARBA00022553"/>
    </source>
</evidence>
<dbReference type="Proteomes" id="UP000054359">
    <property type="component" value="Unassembled WGS sequence"/>
</dbReference>
<dbReference type="Pfam" id="PF25520">
    <property type="entry name" value="AAA_lid_TANC1"/>
    <property type="match status" value="1"/>
</dbReference>
<evidence type="ECO:0000256" key="8">
    <source>
        <dbReference type="ARBA" id="ARBA00023043"/>
    </source>
</evidence>
<evidence type="ECO:0000256" key="10">
    <source>
        <dbReference type="PROSITE-ProRule" id="PRU00023"/>
    </source>
</evidence>
<evidence type="ECO:0000256" key="5">
    <source>
        <dbReference type="ARBA" id="ARBA00022699"/>
    </source>
</evidence>
<dbReference type="InterPro" id="IPR002110">
    <property type="entry name" value="Ankyrin_rpt"/>
</dbReference>
<feature type="repeat" description="ANK" evidence="10">
    <location>
        <begin position="506"/>
        <end position="538"/>
    </location>
</feature>
<keyword evidence="4" id="KW-0597">Phosphoprotein</keyword>
<feature type="repeat" description="ANK" evidence="10">
    <location>
        <begin position="671"/>
        <end position="708"/>
    </location>
</feature>
<keyword evidence="8 10" id="KW-0040">ANK repeat</keyword>
<dbReference type="PANTHER" id="PTHR24184">
    <property type="entry name" value="SI:CH211-189E2.2"/>
    <property type="match status" value="1"/>
</dbReference>
<evidence type="ECO:0000256" key="2">
    <source>
        <dbReference type="ARBA" id="ARBA00022483"/>
    </source>
</evidence>
<feature type="repeat" description="ANK" evidence="10">
    <location>
        <begin position="808"/>
        <end position="840"/>
    </location>
</feature>
<dbReference type="GO" id="GO:0044218">
    <property type="term" value="C:other organism cell membrane"/>
    <property type="evidence" value="ECO:0007669"/>
    <property type="project" value="UniProtKB-KW"/>
</dbReference>
<dbReference type="STRING" id="407821.A0A087T2Z3"/>
<feature type="domain" description="TANC1/2-like AAA+ ATPase lid" evidence="13">
    <location>
        <begin position="217"/>
        <end position="301"/>
    </location>
</feature>
<dbReference type="GO" id="GO:0006887">
    <property type="term" value="P:exocytosis"/>
    <property type="evidence" value="ECO:0007669"/>
    <property type="project" value="UniProtKB-KW"/>
</dbReference>
<evidence type="ECO:0000256" key="3">
    <source>
        <dbReference type="ARBA" id="ARBA00022537"/>
    </source>
</evidence>
<feature type="repeat" description="ANK" evidence="10">
    <location>
        <begin position="941"/>
        <end position="973"/>
    </location>
</feature>
<dbReference type="Pfam" id="PF00023">
    <property type="entry name" value="Ank"/>
    <property type="match status" value="1"/>
</dbReference>
<feature type="repeat" description="ANK" evidence="10">
    <location>
        <begin position="742"/>
        <end position="774"/>
    </location>
</feature>